<dbReference type="AlphaFoldDB" id="J9G929"/>
<sequence>MWRYWCILPLAYHPTRLSTHFMPSPNAKLAYLQTVVLSRMTNLTSSP</sequence>
<organism evidence="1">
    <name type="scientific">gut metagenome</name>
    <dbReference type="NCBI Taxonomy" id="749906"/>
    <lineage>
        <taxon>unclassified sequences</taxon>
        <taxon>metagenomes</taxon>
        <taxon>organismal metagenomes</taxon>
    </lineage>
</organism>
<comment type="caution">
    <text evidence="1">The sequence shown here is derived from an EMBL/GenBank/DDBJ whole genome shotgun (WGS) entry which is preliminary data.</text>
</comment>
<dbReference type="EMBL" id="AMCI01002197">
    <property type="protein sequence ID" value="EJX03364.1"/>
    <property type="molecule type" value="Genomic_DNA"/>
</dbReference>
<proteinExistence type="predicted"/>
<accession>J9G929</accession>
<name>J9G929_9ZZZZ</name>
<gene>
    <name evidence="1" type="ORF">EVA_08527</name>
</gene>
<evidence type="ECO:0000313" key="1">
    <source>
        <dbReference type="EMBL" id="EJX03364.1"/>
    </source>
</evidence>
<reference evidence="1" key="1">
    <citation type="journal article" date="2012" name="PLoS ONE">
        <title>Gene sets for utilization of primary and secondary nutrition supplies in the distal gut of endangered iberian lynx.</title>
        <authorList>
            <person name="Alcaide M."/>
            <person name="Messina E."/>
            <person name="Richter M."/>
            <person name="Bargiela R."/>
            <person name="Peplies J."/>
            <person name="Huws S.A."/>
            <person name="Newbold C.J."/>
            <person name="Golyshin P.N."/>
            <person name="Simon M.A."/>
            <person name="Lopez G."/>
            <person name="Yakimov M.M."/>
            <person name="Ferrer M."/>
        </authorList>
    </citation>
    <scope>NUCLEOTIDE SEQUENCE</scope>
</reference>
<protein>
    <submittedName>
        <fullName evidence="1">Uncharacterized protein</fullName>
    </submittedName>
</protein>